<feature type="domain" description="C2H2-type" evidence="3">
    <location>
        <begin position="73"/>
        <end position="100"/>
    </location>
</feature>
<dbReference type="SUPFAM" id="SSF57667">
    <property type="entry name" value="beta-beta-alpha zinc fingers"/>
    <property type="match status" value="1"/>
</dbReference>
<dbReference type="InterPro" id="IPR013087">
    <property type="entry name" value="Znf_C2H2_type"/>
</dbReference>
<dbReference type="FunCoup" id="A0A804L5V6">
    <property type="interactions" value="74"/>
</dbReference>
<dbReference type="AlphaFoldDB" id="A0A804L5V6"/>
<feature type="region of interest" description="Disordered" evidence="2">
    <location>
        <begin position="1"/>
        <end position="70"/>
    </location>
</feature>
<keyword evidence="6" id="KW-1185">Reference proteome</keyword>
<gene>
    <name evidence="4" type="ORF">GSMUA_16390.1</name>
</gene>
<evidence type="ECO:0000313" key="5">
    <source>
        <dbReference type="EnsemblPlants" id="Ma11_p09040.1"/>
    </source>
</evidence>
<protein>
    <submittedName>
        <fullName evidence="4">(wild Malaysian banana) hypothetical protein</fullName>
    </submittedName>
</protein>
<sequence>MNSSNPEPSSSDVLEEASSQAASDMCGQESSPTPPPFSLNPSLTINAGPTAPSAVPWSSTSEGGSAPSSQRVFSCGYCRRKFFSSQALGGHQNAHKRERTLAKRALSSHAFLPRSYASIASLPLHGSALRSLEIKAHSSVHQKWREIHRSSRRCGKSLLEPRPVFLEDEETKFRWPGSFRPMAGSSSEPAEDSDVATGDQQPVEEPDLALRL</sequence>
<feature type="compositionally biased region" description="Low complexity" evidence="2">
    <location>
        <begin position="58"/>
        <end position="69"/>
    </location>
</feature>
<feature type="compositionally biased region" description="Acidic residues" evidence="2">
    <location>
        <begin position="202"/>
        <end position="212"/>
    </location>
</feature>
<dbReference type="Proteomes" id="UP000012960">
    <property type="component" value="Unplaced"/>
</dbReference>
<dbReference type="PROSITE" id="PS00028">
    <property type="entry name" value="ZINC_FINGER_C2H2_1"/>
    <property type="match status" value="1"/>
</dbReference>
<evidence type="ECO:0000313" key="6">
    <source>
        <dbReference type="Proteomes" id="UP000012960"/>
    </source>
</evidence>
<dbReference type="Gramene" id="Ma11_t09040.1">
    <property type="protein sequence ID" value="Ma11_p09040.1"/>
    <property type="gene ID" value="Ma11_g09040"/>
</dbReference>
<keyword evidence="1" id="KW-0479">Metal-binding</keyword>
<feature type="region of interest" description="Disordered" evidence="2">
    <location>
        <begin position="175"/>
        <end position="212"/>
    </location>
</feature>
<name>A0A804L5V6_MUSAM</name>
<dbReference type="EMBL" id="HG996475">
    <property type="protein sequence ID" value="CAG1863989.1"/>
    <property type="molecule type" value="Genomic_DNA"/>
</dbReference>
<proteinExistence type="predicted"/>
<feature type="compositionally biased region" description="Polar residues" evidence="2">
    <location>
        <begin position="1"/>
        <end position="22"/>
    </location>
</feature>
<dbReference type="OMA" id="MAKRAMH"/>
<dbReference type="InParanoid" id="A0A804L5V6"/>
<keyword evidence="1" id="KW-0862">Zinc</keyword>
<evidence type="ECO:0000256" key="1">
    <source>
        <dbReference type="PROSITE-ProRule" id="PRU00042"/>
    </source>
</evidence>
<accession>A0A804L5V6</accession>
<keyword evidence="1" id="KW-0863">Zinc-finger</keyword>
<dbReference type="PROSITE" id="PS50157">
    <property type="entry name" value="ZINC_FINGER_C2H2_2"/>
    <property type="match status" value="1"/>
</dbReference>
<dbReference type="InterPro" id="IPR053266">
    <property type="entry name" value="Zinc_finger_protein_7"/>
</dbReference>
<dbReference type="PANTHER" id="PTHR47593:SF8">
    <property type="entry name" value="OS12G0581900 PROTEIN"/>
    <property type="match status" value="1"/>
</dbReference>
<dbReference type="PANTHER" id="PTHR47593">
    <property type="entry name" value="ZINC FINGER PROTEIN 4-LIKE"/>
    <property type="match status" value="1"/>
</dbReference>
<dbReference type="InterPro" id="IPR036236">
    <property type="entry name" value="Znf_C2H2_sf"/>
</dbReference>
<dbReference type="GO" id="GO:0008270">
    <property type="term" value="F:zinc ion binding"/>
    <property type="evidence" value="ECO:0007669"/>
    <property type="project" value="UniProtKB-KW"/>
</dbReference>
<evidence type="ECO:0000256" key="2">
    <source>
        <dbReference type="SAM" id="MobiDB-lite"/>
    </source>
</evidence>
<evidence type="ECO:0000259" key="3">
    <source>
        <dbReference type="PROSITE" id="PS50157"/>
    </source>
</evidence>
<evidence type="ECO:0000313" key="4">
    <source>
        <dbReference type="EMBL" id="CAG1863989.1"/>
    </source>
</evidence>
<reference evidence="4" key="1">
    <citation type="submission" date="2021-03" db="EMBL/GenBank/DDBJ databases">
        <authorList>
            <consortium name="Genoscope - CEA"/>
            <person name="William W."/>
        </authorList>
    </citation>
    <scope>NUCLEOTIDE SEQUENCE</scope>
    <source>
        <strain evidence="4">Doubled-haploid Pahang</strain>
    </source>
</reference>
<organism evidence="5 6">
    <name type="scientific">Musa acuminata subsp. malaccensis</name>
    <name type="common">Wild banana</name>
    <name type="synonym">Musa malaccensis</name>
    <dbReference type="NCBI Taxonomy" id="214687"/>
    <lineage>
        <taxon>Eukaryota</taxon>
        <taxon>Viridiplantae</taxon>
        <taxon>Streptophyta</taxon>
        <taxon>Embryophyta</taxon>
        <taxon>Tracheophyta</taxon>
        <taxon>Spermatophyta</taxon>
        <taxon>Magnoliopsida</taxon>
        <taxon>Liliopsida</taxon>
        <taxon>Zingiberales</taxon>
        <taxon>Musaceae</taxon>
        <taxon>Musa</taxon>
    </lineage>
</organism>
<dbReference type="EnsemblPlants" id="Ma11_t09040.1">
    <property type="protein sequence ID" value="Ma11_p09040.1"/>
    <property type="gene ID" value="Ma11_g09040"/>
</dbReference>
<reference evidence="5" key="2">
    <citation type="submission" date="2021-05" db="UniProtKB">
        <authorList>
            <consortium name="EnsemblPlants"/>
        </authorList>
    </citation>
    <scope>IDENTIFICATION</scope>
    <source>
        <strain evidence="5">subsp. malaccensis</strain>
    </source>
</reference>
<dbReference type="OrthoDB" id="1933825at2759"/>
<dbReference type="Gene3D" id="3.30.160.60">
    <property type="entry name" value="Classic Zinc Finger"/>
    <property type="match status" value="1"/>
</dbReference>